<organism evidence="1 2">
    <name type="scientific">Siminovitchia sediminis</name>
    <dbReference type="NCBI Taxonomy" id="1274353"/>
    <lineage>
        <taxon>Bacteria</taxon>
        <taxon>Bacillati</taxon>
        <taxon>Bacillota</taxon>
        <taxon>Bacilli</taxon>
        <taxon>Bacillales</taxon>
        <taxon>Bacillaceae</taxon>
        <taxon>Siminovitchia</taxon>
    </lineage>
</organism>
<name>A0ABW4KEA3_9BACI</name>
<dbReference type="Proteomes" id="UP001597301">
    <property type="component" value="Unassembled WGS sequence"/>
</dbReference>
<comment type="caution">
    <text evidence="1">The sequence shown here is derived from an EMBL/GenBank/DDBJ whole genome shotgun (WGS) entry which is preliminary data.</text>
</comment>
<reference evidence="2" key="1">
    <citation type="journal article" date="2019" name="Int. J. Syst. Evol. Microbiol.">
        <title>The Global Catalogue of Microorganisms (GCM) 10K type strain sequencing project: providing services to taxonomists for standard genome sequencing and annotation.</title>
        <authorList>
            <consortium name="The Broad Institute Genomics Platform"/>
            <consortium name="The Broad Institute Genome Sequencing Center for Infectious Disease"/>
            <person name="Wu L."/>
            <person name="Ma J."/>
        </authorList>
    </citation>
    <scope>NUCLEOTIDE SEQUENCE [LARGE SCALE GENOMIC DNA]</scope>
    <source>
        <strain evidence="2">CGMCC 1.12295</strain>
    </source>
</reference>
<protein>
    <submittedName>
        <fullName evidence="1">Uncharacterized protein</fullName>
    </submittedName>
</protein>
<proteinExistence type="predicted"/>
<gene>
    <name evidence="1" type="ORF">ACFSCZ_05175</name>
</gene>
<dbReference type="EMBL" id="JBHUEO010000009">
    <property type="protein sequence ID" value="MFD1706147.1"/>
    <property type="molecule type" value="Genomic_DNA"/>
</dbReference>
<keyword evidence="2" id="KW-1185">Reference proteome</keyword>
<evidence type="ECO:0000313" key="1">
    <source>
        <dbReference type="EMBL" id="MFD1706147.1"/>
    </source>
</evidence>
<accession>A0ABW4KEA3</accession>
<sequence>MGHCCCSSSSSPQIQYFFSQTEGTLPVPFGAGVETTVLTLPVTTAFDLQNVKLDYAVQLAFSISQGSSNVDHGVRVRLRRNGILLATQTFQQSGARNSSSAAVRREQIPNTWGDSGSLAGVNTYTVTVEYFQRANSTTTLSVETRSLNAIVFD</sequence>
<dbReference type="RefSeq" id="WP_380772715.1">
    <property type="nucleotide sequence ID" value="NZ_JBHUEO010000009.1"/>
</dbReference>
<evidence type="ECO:0000313" key="2">
    <source>
        <dbReference type="Proteomes" id="UP001597301"/>
    </source>
</evidence>